<evidence type="ECO:0000313" key="3">
    <source>
        <dbReference type="Proteomes" id="UP000800094"/>
    </source>
</evidence>
<keyword evidence="1" id="KW-0732">Signal</keyword>
<evidence type="ECO:0000256" key="1">
    <source>
        <dbReference type="SAM" id="SignalP"/>
    </source>
</evidence>
<dbReference type="AlphaFoldDB" id="A0A6A6IV40"/>
<dbReference type="Proteomes" id="UP000800094">
    <property type="component" value="Unassembled WGS sequence"/>
</dbReference>
<dbReference type="GeneID" id="54588624"/>
<accession>A0A6A6IV40</accession>
<dbReference type="RefSeq" id="XP_033688766.1">
    <property type="nucleotide sequence ID" value="XM_033835294.1"/>
</dbReference>
<evidence type="ECO:0000313" key="2">
    <source>
        <dbReference type="EMBL" id="KAF2253762.1"/>
    </source>
</evidence>
<evidence type="ECO:0008006" key="4">
    <source>
        <dbReference type="Google" id="ProtNLM"/>
    </source>
</evidence>
<protein>
    <recommendedName>
        <fullName evidence="4">Secreted protein</fullName>
    </recommendedName>
</protein>
<reference evidence="2" key="1">
    <citation type="journal article" date="2020" name="Stud. Mycol.">
        <title>101 Dothideomycetes genomes: a test case for predicting lifestyles and emergence of pathogens.</title>
        <authorList>
            <person name="Haridas S."/>
            <person name="Albert R."/>
            <person name="Binder M."/>
            <person name="Bloem J."/>
            <person name="Labutti K."/>
            <person name="Salamov A."/>
            <person name="Andreopoulos B."/>
            <person name="Baker S."/>
            <person name="Barry K."/>
            <person name="Bills G."/>
            <person name="Bluhm B."/>
            <person name="Cannon C."/>
            <person name="Castanera R."/>
            <person name="Culley D."/>
            <person name="Daum C."/>
            <person name="Ezra D."/>
            <person name="Gonzalez J."/>
            <person name="Henrissat B."/>
            <person name="Kuo A."/>
            <person name="Liang C."/>
            <person name="Lipzen A."/>
            <person name="Lutzoni F."/>
            <person name="Magnuson J."/>
            <person name="Mondo S."/>
            <person name="Nolan M."/>
            <person name="Ohm R."/>
            <person name="Pangilinan J."/>
            <person name="Park H.-J."/>
            <person name="Ramirez L."/>
            <person name="Alfaro M."/>
            <person name="Sun H."/>
            <person name="Tritt A."/>
            <person name="Yoshinaga Y."/>
            <person name="Zwiers L.-H."/>
            <person name="Turgeon B."/>
            <person name="Goodwin S."/>
            <person name="Spatafora J."/>
            <person name="Crous P."/>
            <person name="Grigoriev I."/>
        </authorList>
    </citation>
    <scope>NUCLEOTIDE SEQUENCE</scope>
    <source>
        <strain evidence="2">CBS 122368</strain>
    </source>
</reference>
<dbReference type="OrthoDB" id="3910401at2759"/>
<gene>
    <name evidence="2" type="ORF">BU26DRAFT_601820</name>
</gene>
<keyword evidence="3" id="KW-1185">Reference proteome</keyword>
<feature type="chain" id="PRO_5025644907" description="Secreted protein" evidence="1">
    <location>
        <begin position="19"/>
        <end position="106"/>
    </location>
</feature>
<proteinExistence type="predicted"/>
<feature type="signal peptide" evidence="1">
    <location>
        <begin position="1"/>
        <end position="18"/>
    </location>
</feature>
<sequence>MKYFTVSALLALASLGAAADFKLETWSGTDCKNGDHLTWSAPKHVGPGSCQFMANVKSLKVDSLLSHCTATVYTDANCSKNAKAARVGQCVQFGGMMKSFSVDCTA</sequence>
<name>A0A6A6IV40_9PLEO</name>
<dbReference type="EMBL" id="ML987191">
    <property type="protein sequence ID" value="KAF2253762.1"/>
    <property type="molecule type" value="Genomic_DNA"/>
</dbReference>
<organism evidence="2 3">
    <name type="scientific">Trematosphaeria pertusa</name>
    <dbReference type="NCBI Taxonomy" id="390896"/>
    <lineage>
        <taxon>Eukaryota</taxon>
        <taxon>Fungi</taxon>
        <taxon>Dikarya</taxon>
        <taxon>Ascomycota</taxon>
        <taxon>Pezizomycotina</taxon>
        <taxon>Dothideomycetes</taxon>
        <taxon>Pleosporomycetidae</taxon>
        <taxon>Pleosporales</taxon>
        <taxon>Massarineae</taxon>
        <taxon>Trematosphaeriaceae</taxon>
        <taxon>Trematosphaeria</taxon>
    </lineage>
</organism>